<reference evidence="2 4" key="2">
    <citation type="journal article" date="2013" name="Nature">
        <title>Insights into bilaterian evolution from three spiralian genomes.</title>
        <authorList>
            <person name="Simakov O."/>
            <person name="Marletaz F."/>
            <person name="Cho S.J."/>
            <person name="Edsinger-Gonzales E."/>
            <person name="Havlak P."/>
            <person name="Hellsten U."/>
            <person name="Kuo D.H."/>
            <person name="Larsson T."/>
            <person name="Lv J."/>
            <person name="Arendt D."/>
            <person name="Savage R."/>
            <person name="Osoegawa K."/>
            <person name="de Jong P."/>
            <person name="Grimwood J."/>
            <person name="Chapman J.A."/>
            <person name="Shapiro H."/>
            <person name="Aerts A."/>
            <person name="Otillar R.P."/>
            <person name="Terry A.Y."/>
            <person name="Boore J.L."/>
            <person name="Grigoriev I.V."/>
            <person name="Lindberg D.R."/>
            <person name="Seaver E.C."/>
            <person name="Weisblat D.A."/>
            <person name="Putnam N.H."/>
            <person name="Rokhsar D.S."/>
        </authorList>
    </citation>
    <scope>NUCLEOTIDE SEQUENCE</scope>
</reference>
<keyword evidence="1" id="KW-1133">Transmembrane helix</keyword>
<accession>T1FKK4</accession>
<gene>
    <name evidence="3" type="primary">20209353</name>
    <name evidence="2" type="ORF">HELRODRAFT_184092</name>
</gene>
<dbReference type="AlphaFoldDB" id="T1FKK4"/>
<protein>
    <submittedName>
        <fullName evidence="2 3">Uncharacterized protein</fullName>
    </submittedName>
</protein>
<dbReference type="HOGENOM" id="CLU_1512235_0_0_1"/>
<reference evidence="4" key="1">
    <citation type="submission" date="2012-12" db="EMBL/GenBank/DDBJ databases">
        <authorList>
            <person name="Hellsten U."/>
            <person name="Grimwood J."/>
            <person name="Chapman J.A."/>
            <person name="Shapiro H."/>
            <person name="Aerts A."/>
            <person name="Otillar R.P."/>
            <person name="Terry A.Y."/>
            <person name="Boore J.L."/>
            <person name="Simakov O."/>
            <person name="Marletaz F."/>
            <person name="Cho S.-J."/>
            <person name="Edsinger-Gonzales E."/>
            <person name="Havlak P."/>
            <person name="Kuo D.-H."/>
            <person name="Larsson T."/>
            <person name="Lv J."/>
            <person name="Arendt D."/>
            <person name="Savage R."/>
            <person name="Osoegawa K."/>
            <person name="de Jong P."/>
            <person name="Lindberg D.R."/>
            <person name="Seaver E.C."/>
            <person name="Weisblat D.A."/>
            <person name="Putnam N.H."/>
            <person name="Grigoriev I.V."/>
            <person name="Rokhsar D.S."/>
        </authorList>
    </citation>
    <scope>NUCLEOTIDE SEQUENCE</scope>
</reference>
<dbReference type="InParanoid" id="T1FKK4"/>
<keyword evidence="4" id="KW-1185">Reference proteome</keyword>
<dbReference type="EMBL" id="AMQM01009203">
    <property type="status" value="NOT_ANNOTATED_CDS"/>
    <property type="molecule type" value="Genomic_DNA"/>
</dbReference>
<evidence type="ECO:0000313" key="2">
    <source>
        <dbReference type="EMBL" id="ESO08260.1"/>
    </source>
</evidence>
<dbReference type="CTD" id="20209353"/>
<evidence type="ECO:0000256" key="1">
    <source>
        <dbReference type="SAM" id="Phobius"/>
    </source>
</evidence>
<dbReference type="EnsemblMetazoa" id="HelroT184092">
    <property type="protein sequence ID" value="HelroP184092"/>
    <property type="gene ID" value="HelroG184092"/>
</dbReference>
<dbReference type="EMBL" id="AMQM01009202">
    <property type="status" value="NOT_ANNOTATED_CDS"/>
    <property type="molecule type" value="Genomic_DNA"/>
</dbReference>
<dbReference type="EMBL" id="KB096118">
    <property type="protein sequence ID" value="ESO08260.1"/>
    <property type="molecule type" value="Genomic_DNA"/>
</dbReference>
<evidence type="ECO:0000313" key="3">
    <source>
        <dbReference type="EnsemblMetazoa" id="HelroP184092"/>
    </source>
</evidence>
<name>T1FKK4_HELRO</name>
<evidence type="ECO:0000313" key="4">
    <source>
        <dbReference type="Proteomes" id="UP000015101"/>
    </source>
</evidence>
<feature type="transmembrane region" description="Helical" evidence="1">
    <location>
        <begin position="148"/>
        <end position="167"/>
    </location>
</feature>
<dbReference type="GeneID" id="20209353"/>
<proteinExistence type="predicted"/>
<sequence>MTSSAPSTATCFSKVVANNNNNNFNSINNYNNNSYNNFNSIINNYNNNSIISNYNNFNSIINNYNNFNCSIINNYNNNNFSFNNNIRFFSIQHMHRSIARMARQQQNYNYNKYYNYSNYSNFCYYLSHCKSRNISYSNDMIMIMSVRLIYVMLVFTHHVTVALFCIYREDKKNKMIDG</sequence>
<dbReference type="RefSeq" id="XP_009013641.1">
    <property type="nucleotide sequence ID" value="XM_009015393.1"/>
</dbReference>
<dbReference type="Proteomes" id="UP000015101">
    <property type="component" value="Unassembled WGS sequence"/>
</dbReference>
<dbReference type="KEGG" id="hro:HELRODRAFT_184092"/>
<dbReference type="EMBL" id="AMQM01009204">
    <property type="status" value="NOT_ANNOTATED_CDS"/>
    <property type="molecule type" value="Genomic_DNA"/>
</dbReference>
<keyword evidence="1" id="KW-0812">Transmembrane</keyword>
<reference evidence="3" key="3">
    <citation type="submission" date="2015-06" db="UniProtKB">
        <authorList>
            <consortium name="EnsemblMetazoa"/>
        </authorList>
    </citation>
    <scope>IDENTIFICATION</scope>
</reference>
<keyword evidence="1" id="KW-0472">Membrane</keyword>
<organism evidence="3 4">
    <name type="scientific">Helobdella robusta</name>
    <name type="common">Californian leech</name>
    <dbReference type="NCBI Taxonomy" id="6412"/>
    <lineage>
        <taxon>Eukaryota</taxon>
        <taxon>Metazoa</taxon>
        <taxon>Spiralia</taxon>
        <taxon>Lophotrochozoa</taxon>
        <taxon>Annelida</taxon>
        <taxon>Clitellata</taxon>
        <taxon>Hirudinea</taxon>
        <taxon>Rhynchobdellida</taxon>
        <taxon>Glossiphoniidae</taxon>
        <taxon>Helobdella</taxon>
    </lineage>
</organism>